<dbReference type="SUPFAM" id="SSF82185">
    <property type="entry name" value="Histone H3 K4-specific methyltransferase SET7/9 N-terminal domain"/>
    <property type="match status" value="1"/>
</dbReference>
<reference evidence="2" key="1">
    <citation type="submission" date="2021-02" db="EMBL/GenBank/DDBJ databases">
        <authorList>
            <person name="Nowell W R."/>
        </authorList>
    </citation>
    <scope>NUCLEOTIDE SEQUENCE</scope>
</reference>
<dbReference type="EMBL" id="CAJOBQ010000023">
    <property type="protein sequence ID" value="CAF4218232.1"/>
    <property type="molecule type" value="Genomic_DNA"/>
</dbReference>
<evidence type="ECO:0000313" key="3">
    <source>
        <dbReference type="Proteomes" id="UP000663862"/>
    </source>
</evidence>
<proteinExistence type="predicted"/>
<dbReference type="GO" id="GO:0005829">
    <property type="term" value="C:cytosol"/>
    <property type="evidence" value="ECO:0007669"/>
    <property type="project" value="TreeGrafter"/>
</dbReference>
<organism evidence="2 3">
    <name type="scientific">Rotaria socialis</name>
    <dbReference type="NCBI Taxonomy" id="392032"/>
    <lineage>
        <taxon>Eukaryota</taxon>
        <taxon>Metazoa</taxon>
        <taxon>Spiralia</taxon>
        <taxon>Gnathifera</taxon>
        <taxon>Rotifera</taxon>
        <taxon>Eurotatoria</taxon>
        <taxon>Bdelloidea</taxon>
        <taxon>Philodinida</taxon>
        <taxon>Philodinidae</taxon>
        <taxon>Rotaria</taxon>
    </lineage>
</organism>
<keyword evidence="1" id="KW-0677">Repeat</keyword>
<evidence type="ECO:0000256" key="1">
    <source>
        <dbReference type="ARBA" id="ARBA00022737"/>
    </source>
</evidence>
<protein>
    <recommendedName>
        <fullName evidence="4">MORN repeat protein</fullName>
    </recommendedName>
</protein>
<dbReference type="Pfam" id="PF02493">
    <property type="entry name" value="MORN"/>
    <property type="match status" value="5"/>
</dbReference>
<accession>A0A820CPC1</accession>
<dbReference type="AlphaFoldDB" id="A0A820CPC1"/>
<dbReference type="SMART" id="SM00698">
    <property type="entry name" value="MORN"/>
    <property type="match status" value="4"/>
</dbReference>
<dbReference type="PANTHER" id="PTHR43215:SF14">
    <property type="entry name" value="RADIAL SPOKE HEAD 1 HOMOLOG"/>
    <property type="match status" value="1"/>
</dbReference>
<dbReference type="InterPro" id="IPR003409">
    <property type="entry name" value="MORN"/>
</dbReference>
<comment type="caution">
    <text evidence="2">The sequence shown here is derived from an EMBL/GenBank/DDBJ whole genome shotgun (WGS) entry which is preliminary data.</text>
</comment>
<evidence type="ECO:0008006" key="4">
    <source>
        <dbReference type="Google" id="ProtNLM"/>
    </source>
</evidence>
<dbReference type="Proteomes" id="UP000663862">
    <property type="component" value="Unassembled WGS sequence"/>
</dbReference>
<dbReference type="PANTHER" id="PTHR43215">
    <property type="entry name" value="RADIAL SPOKE HEAD 1 HOMOLOG"/>
    <property type="match status" value="1"/>
</dbReference>
<name>A0A820CPC1_9BILA</name>
<evidence type="ECO:0000313" key="2">
    <source>
        <dbReference type="EMBL" id="CAF4218232.1"/>
    </source>
</evidence>
<dbReference type="Gene3D" id="2.20.110.10">
    <property type="entry name" value="Histone H3 K4-specific methyltransferase SET7/9 N-terminal domain"/>
    <property type="match status" value="3"/>
</dbReference>
<gene>
    <name evidence="2" type="ORF">TSG867_LOCUS1122</name>
</gene>
<sequence>MGQLEEDKLHGKGKMEFGSGAKYIGDWVNGAMTGEGIYIFPNGTLDELSDQSRGRWDENKAHGIGRLDFINGDRYTGDWVYGARTGEGILSFANGNMEFGSGAEYTGDWVDGAMTGEGIYIFPNGNRYERRYSQLRYGCVLNYIGFNKFRGDEIRE</sequence>